<evidence type="ECO:0000256" key="9">
    <source>
        <dbReference type="SAM" id="MobiDB-lite"/>
    </source>
</evidence>
<keyword evidence="5 8" id="KW-0808">Transferase</keyword>
<evidence type="ECO:0000313" key="13">
    <source>
        <dbReference type="EMBL" id="KAI1729350.1"/>
    </source>
</evidence>
<dbReference type="Gene3D" id="3.40.50.150">
    <property type="entry name" value="Vaccinia Virus protein VP39"/>
    <property type="match status" value="1"/>
</dbReference>
<evidence type="ECO:0000259" key="11">
    <source>
        <dbReference type="Pfam" id="PF07780"/>
    </source>
</evidence>
<feature type="binding site" evidence="8">
    <location>
        <position position="76"/>
    </location>
    <ligand>
        <name>S-adenosyl-L-methionine</name>
        <dbReference type="ChEBI" id="CHEBI:59789"/>
    </ligand>
</feature>
<dbReference type="GO" id="GO:0008650">
    <property type="term" value="F:rRNA (uridine-2'-O-)-methyltransferase activity"/>
    <property type="evidence" value="ECO:0007669"/>
    <property type="project" value="TreeGrafter"/>
</dbReference>
<keyword evidence="8" id="KW-0175">Coiled coil</keyword>
<feature type="region of interest" description="Disordered" evidence="9">
    <location>
        <begin position="522"/>
        <end position="577"/>
    </location>
</feature>
<dbReference type="EC" id="2.1.1.-" evidence="8"/>
<protein>
    <recommendedName>
        <fullName evidence="8">Putative rRNA methyltransferase</fullName>
        <ecNumber evidence="8">2.1.1.-</ecNumber>
    </recommendedName>
    <alternativeName>
        <fullName evidence="8">2'-O-ribose RNA methyltransferase SPB1 homolog</fullName>
    </alternativeName>
</protein>
<feature type="compositionally biased region" description="Basic residues" evidence="9">
    <location>
        <begin position="522"/>
        <end position="532"/>
    </location>
</feature>
<feature type="compositionally biased region" description="Basic and acidic residues" evidence="9">
    <location>
        <begin position="540"/>
        <end position="556"/>
    </location>
</feature>
<dbReference type="EMBL" id="JAKKPZ010000001">
    <property type="protein sequence ID" value="KAI1729350.1"/>
    <property type="molecule type" value="Genomic_DNA"/>
</dbReference>
<dbReference type="InterPro" id="IPR002877">
    <property type="entry name" value="RNA_MeTrfase_FtsJ_dom"/>
</dbReference>
<dbReference type="InterPro" id="IPR024576">
    <property type="entry name" value="rRNA_MeTfrase_Spb1_DUF3381"/>
</dbReference>
<feature type="binding site" evidence="8">
    <location>
        <position position="92"/>
    </location>
    <ligand>
        <name>S-adenosyl-L-methionine</name>
        <dbReference type="ChEBI" id="CHEBI:59789"/>
    </ligand>
</feature>
<dbReference type="HAMAP" id="MF_01547">
    <property type="entry name" value="RNA_methyltr_E"/>
    <property type="match status" value="1"/>
</dbReference>
<sequence>MGKKTKIGKQRKDKYYHLAKEAGYRSRAAFKLIQLNKRFEFLQRSQALVDLCAAPGGWLQVASQNMPVSSLRIGVDLVPIKSIPNCITLQGDITEEKTRHMVKKELQTWEADCVLHDGAPNVGSNWGHDAFQQNCLTLYALRLTTQILRKNGYFVTKIFRSSDWQQLVGVFEKLFRKVHVWKPAASRLESAEIFVVCERYLKPAKVDPELLDVKKVFLQQSEEKSANPMLMLTTRKKDKKPKAEGYEDGDISLFHEVKASDFLRSHEALLLLTTASCITLDSDKYKESPHTNPEILECIKDIKVCGPSELRTILMWRKKINADLRKEQKSNNEEKENESTEPVETPEEKELREIDELIQSAQADEKTKLRKKKRKLLKEKARHEERKKFDMVREGDSIQVDDHELFSLRQIMKAAEYAQKNKEAKSEEEYPSGDEDDVESLDNDSNWETRGGSDEDDDADDIINKDGTDDMMEKDLLHDEETYMDEKEKASSRSEKWFSRISTLLDEGDEEEENLDTIAKHMKGKMSKKQLHKNTVSFDEESKTVKQDDVKPEKPNEQTSMEMSSDESSEDEYDDVTEGGLYVRKRKADLKAQIEKNAKKPKHLTPEQLAMGELMIYSSKTRRDVEDWGWNRYANNDTNLPDWFVEDERAHCRKELPVTKEQVEFYKERQKELNVRPIKKVLEAKARKQKRRLRKLSRAKKVAENIMENESMEHREKVKEMRKIYKKALKPEKKDVKYQVMTKGKRGRLTKPNGPYRVVDRRLKADTRKTKRNAKVGRGKAKGRKARK</sequence>
<feature type="compositionally biased region" description="Basic and acidic residues" evidence="9">
    <location>
        <begin position="419"/>
        <end position="428"/>
    </location>
</feature>
<feature type="region of interest" description="Disordered" evidence="9">
    <location>
        <begin position="418"/>
        <end position="496"/>
    </location>
</feature>
<comment type="caution">
    <text evidence="13">The sequence shown here is derived from an EMBL/GenBank/DDBJ whole genome shotgun (WGS) entry which is preliminary data.</text>
</comment>
<evidence type="ECO:0000256" key="2">
    <source>
        <dbReference type="ARBA" id="ARBA00022517"/>
    </source>
</evidence>
<keyword evidence="14" id="KW-1185">Reference proteome</keyword>
<keyword evidence="2 8" id="KW-0690">Ribosome biogenesis</keyword>
<gene>
    <name evidence="13" type="ORF">DdX_01587</name>
</gene>
<dbReference type="PANTHER" id="PTHR10920">
    <property type="entry name" value="RIBOSOMAL RNA METHYLTRANSFERASE"/>
    <property type="match status" value="1"/>
</dbReference>
<dbReference type="HAMAP" id="MF_03163">
    <property type="entry name" value="RNA_methyltr_E_SPB1"/>
    <property type="match status" value="1"/>
</dbReference>
<evidence type="ECO:0000259" key="10">
    <source>
        <dbReference type="Pfam" id="PF01728"/>
    </source>
</evidence>
<feature type="compositionally biased region" description="Acidic residues" evidence="9">
    <location>
        <begin position="564"/>
        <end position="577"/>
    </location>
</feature>
<feature type="domain" description="Ribosomal RNA methyltransferase SPB1-like C-terminal" evidence="11">
    <location>
        <begin position="567"/>
        <end position="775"/>
    </location>
</feature>
<dbReference type="InterPro" id="IPR050082">
    <property type="entry name" value="RNA_methyltr_RlmE"/>
</dbReference>
<feature type="compositionally biased region" description="Acidic residues" evidence="9">
    <location>
        <begin position="429"/>
        <end position="442"/>
    </location>
</feature>
<dbReference type="SUPFAM" id="SSF53335">
    <property type="entry name" value="S-adenosyl-L-methionine-dependent methyltransferases"/>
    <property type="match status" value="1"/>
</dbReference>
<dbReference type="Pfam" id="PF11861">
    <property type="entry name" value="DUF3381"/>
    <property type="match status" value="1"/>
</dbReference>
<dbReference type="Proteomes" id="UP001201812">
    <property type="component" value="Unassembled WGS sequence"/>
</dbReference>
<feature type="active site" description="Proton acceptor" evidence="8">
    <location>
        <position position="157"/>
    </location>
</feature>
<evidence type="ECO:0000256" key="1">
    <source>
        <dbReference type="ARBA" id="ARBA00004604"/>
    </source>
</evidence>
<comment type="catalytic activity">
    <reaction evidence="8">
        <text>a ribonucleotide in rRNA + S-adenosyl-L-methionine = a 2'-O-methylribonucleotide in rRNA + S-adenosyl-L-homocysteine + H(+)</text>
        <dbReference type="Rhea" id="RHEA:48628"/>
        <dbReference type="Rhea" id="RHEA-COMP:12164"/>
        <dbReference type="Rhea" id="RHEA-COMP:12165"/>
        <dbReference type="ChEBI" id="CHEBI:15378"/>
        <dbReference type="ChEBI" id="CHEBI:57856"/>
        <dbReference type="ChEBI" id="CHEBI:59789"/>
        <dbReference type="ChEBI" id="CHEBI:90675"/>
        <dbReference type="ChEBI" id="CHEBI:90676"/>
    </reaction>
</comment>
<dbReference type="GO" id="GO:0016435">
    <property type="term" value="F:rRNA (guanine) methyltransferase activity"/>
    <property type="evidence" value="ECO:0007669"/>
    <property type="project" value="TreeGrafter"/>
</dbReference>
<dbReference type="InterPro" id="IPR029063">
    <property type="entry name" value="SAM-dependent_MTases_sf"/>
</dbReference>
<dbReference type="Pfam" id="PF01728">
    <property type="entry name" value="FtsJ"/>
    <property type="match status" value="1"/>
</dbReference>
<evidence type="ECO:0000256" key="6">
    <source>
        <dbReference type="ARBA" id="ARBA00022691"/>
    </source>
</evidence>
<evidence type="ECO:0000256" key="8">
    <source>
        <dbReference type="HAMAP-Rule" id="MF_03163"/>
    </source>
</evidence>
<accession>A0AAD4RE13</accession>
<evidence type="ECO:0000313" key="14">
    <source>
        <dbReference type="Proteomes" id="UP001201812"/>
    </source>
</evidence>
<evidence type="ECO:0000256" key="5">
    <source>
        <dbReference type="ARBA" id="ARBA00022679"/>
    </source>
</evidence>
<keyword evidence="6 8" id="KW-0949">S-adenosyl-L-methionine</keyword>
<feature type="binding site" evidence="8">
    <location>
        <position position="56"/>
    </location>
    <ligand>
        <name>S-adenosyl-L-methionine</name>
        <dbReference type="ChEBI" id="CHEBI:59789"/>
    </ligand>
</feature>
<feature type="compositionally biased region" description="Basic residues" evidence="9">
    <location>
        <begin position="769"/>
        <end position="788"/>
    </location>
</feature>
<organism evidence="13 14">
    <name type="scientific">Ditylenchus destructor</name>
    <dbReference type="NCBI Taxonomy" id="166010"/>
    <lineage>
        <taxon>Eukaryota</taxon>
        <taxon>Metazoa</taxon>
        <taxon>Ecdysozoa</taxon>
        <taxon>Nematoda</taxon>
        <taxon>Chromadorea</taxon>
        <taxon>Rhabditida</taxon>
        <taxon>Tylenchina</taxon>
        <taxon>Tylenchomorpha</taxon>
        <taxon>Sphaerularioidea</taxon>
        <taxon>Anguinidae</taxon>
        <taxon>Anguininae</taxon>
        <taxon>Ditylenchus</taxon>
    </lineage>
</organism>
<feature type="binding site" evidence="8">
    <location>
        <position position="58"/>
    </location>
    <ligand>
        <name>S-adenosyl-L-methionine</name>
        <dbReference type="ChEBI" id="CHEBI:59789"/>
    </ligand>
</feature>
<feature type="coiled-coil region" evidence="8">
    <location>
        <begin position="679"/>
        <end position="713"/>
    </location>
</feature>
<keyword evidence="7 8" id="KW-0539">Nucleus</keyword>
<keyword evidence="4 8" id="KW-0489">Methyltransferase</keyword>
<name>A0AAD4RE13_9BILA</name>
<feature type="compositionally biased region" description="Basic and acidic residues" evidence="9">
    <location>
        <begin position="326"/>
        <end position="338"/>
    </location>
</feature>
<comment type="function">
    <text evidence="8">Probable methyltransferase involved in the maturation of rRNA and in the biogenesis of ribosomal subunits.</text>
</comment>
<keyword evidence="3 8" id="KW-0698">rRNA processing</keyword>
<feature type="binding site" evidence="8">
    <location>
        <position position="117"/>
    </location>
    <ligand>
        <name>S-adenosyl-L-methionine</name>
        <dbReference type="ChEBI" id="CHEBI:59789"/>
    </ligand>
</feature>
<dbReference type="GO" id="GO:0005730">
    <property type="term" value="C:nucleolus"/>
    <property type="evidence" value="ECO:0007669"/>
    <property type="project" value="UniProtKB-SubCell"/>
</dbReference>
<dbReference type="InterPro" id="IPR015507">
    <property type="entry name" value="rRNA-MeTfrase_E"/>
</dbReference>
<evidence type="ECO:0000259" key="12">
    <source>
        <dbReference type="Pfam" id="PF11861"/>
    </source>
</evidence>
<dbReference type="GO" id="GO:0000463">
    <property type="term" value="P:maturation of LSU-rRNA from tricistronic rRNA transcript (SSU-rRNA, 5.8S rRNA, LSU-rRNA)"/>
    <property type="evidence" value="ECO:0007669"/>
    <property type="project" value="TreeGrafter"/>
</dbReference>
<comment type="subcellular location">
    <subcellularLocation>
        <location evidence="1 8">Nucleus</location>
        <location evidence="1 8">Nucleolus</location>
    </subcellularLocation>
</comment>
<dbReference type="Pfam" id="PF07780">
    <property type="entry name" value="Spb1_C"/>
    <property type="match status" value="1"/>
</dbReference>
<feature type="compositionally biased region" description="Basic and acidic residues" evidence="9">
    <location>
        <begin position="462"/>
        <end position="496"/>
    </location>
</feature>
<feature type="domain" description="Ribosomal RNA methyltransferase FtsJ" evidence="10">
    <location>
        <begin position="24"/>
        <end position="200"/>
    </location>
</feature>
<feature type="domain" description="DUF3381" evidence="12">
    <location>
        <begin position="237"/>
        <end position="386"/>
    </location>
</feature>
<evidence type="ECO:0000256" key="3">
    <source>
        <dbReference type="ARBA" id="ARBA00022552"/>
    </source>
</evidence>
<dbReference type="InterPro" id="IPR028589">
    <property type="entry name" value="SPB1-like"/>
</dbReference>
<dbReference type="GO" id="GO:0000466">
    <property type="term" value="P:maturation of 5.8S rRNA from tricistronic rRNA transcript (SSU-rRNA, 5.8S rRNA, LSU-rRNA)"/>
    <property type="evidence" value="ECO:0007669"/>
    <property type="project" value="TreeGrafter"/>
</dbReference>
<evidence type="ECO:0000256" key="7">
    <source>
        <dbReference type="ARBA" id="ARBA00023242"/>
    </source>
</evidence>
<dbReference type="FunFam" id="3.40.50.150:FF:000004">
    <property type="entry name" value="AdoMet-dependent rRNA methyltransferase SPB1"/>
    <property type="match status" value="1"/>
</dbReference>
<feature type="compositionally biased region" description="Basic and acidic residues" evidence="9">
    <location>
        <begin position="758"/>
        <end position="768"/>
    </location>
</feature>
<comment type="similarity">
    <text evidence="8">Belongs to the class I-like SAM-binding methyltransferase superfamily. RNA methyltransferase RlmE family. SPB1 subfamily.</text>
</comment>
<dbReference type="PANTHER" id="PTHR10920:SF13">
    <property type="entry name" value="PRE-RRNA 2'-O-RIBOSE RNA METHYLTRANSFERASE FTSJ3"/>
    <property type="match status" value="1"/>
</dbReference>
<dbReference type="GO" id="GO:0030687">
    <property type="term" value="C:preribosome, large subunit precursor"/>
    <property type="evidence" value="ECO:0007669"/>
    <property type="project" value="TreeGrafter"/>
</dbReference>
<evidence type="ECO:0000256" key="4">
    <source>
        <dbReference type="ARBA" id="ARBA00022603"/>
    </source>
</evidence>
<dbReference type="AlphaFoldDB" id="A0AAD4RE13"/>
<feature type="region of interest" description="Disordered" evidence="9">
    <location>
        <begin position="741"/>
        <end position="788"/>
    </location>
</feature>
<dbReference type="InterPro" id="IPR012920">
    <property type="entry name" value="rRNA_MeTfrase_SPB1-like_C"/>
</dbReference>
<proteinExistence type="inferred from homology"/>
<feature type="region of interest" description="Disordered" evidence="9">
    <location>
        <begin position="326"/>
        <end position="350"/>
    </location>
</feature>
<reference evidence="13" key="1">
    <citation type="submission" date="2022-01" db="EMBL/GenBank/DDBJ databases">
        <title>Genome Sequence Resource for Two Populations of Ditylenchus destructor, the Migratory Endoparasitic Phytonematode.</title>
        <authorList>
            <person name="Zhang H."/>
            <person name="Lin R."/>
            <person name="Xie B."/>
        </authorList>
    </citation>
    <scope>NUCLEOTIDE SEQUENCE</scope>
    <source>
        <strain evidence="13">BazhouSP</strain>
    </source>
</reference>